<gene>
    <name evidence="3" type="ORF">FHP08_06825</name>
</gene>
<dbReference type="Proteomes" id="UP000321548">
    <property type="component" value="Unassembled WGS sequence"/>
</dbReference>
<dbReference type="InterPro" id="IPR036868">
    <property type="entry name" value="TusA-like_sf"/>
</dbReference>
<evidence type="ECO:0000313" key="4">
    <source>
        <dbReference type="Proteomes" id="UP000321548"/>
    </source>
</evidence>
<dbReference type="EMBL" id="VDUY01000002">
    <property type="protein sequence ID" value="TXL67312.1"/>
    <property type="molecule type" value="Genomic_DNA"/>
</dbReference>
<organism evidence="3 4">
    <name type="scientific">Zeimonas arvi</name>
    <dbReference type="NCBI Taxonomy" id="2498847"/>
    <lineage>
        <taxon>Bacteria</taxon>
        <taxon>Pseudomonadati</taxon>
        <taxon>Pseudomonadota</taxon>
        <taxon>Betaproteobacteria</taxon>
        <taxon>Burkholderiales</taxon>
        <taxon>Burkholderiaceae</taxon>
        <taxon>Zeimonas</taxon>
    </lineage>
</organism>
<reference evidence="3 4" key="1">
    <citation type="submission" date="2019-06" db="EMBL/GenBank/DDBJ databases">
        <title>Quisquiliibacterium sp. nov., isolated from a maize field.</title>
        <authorList>
            <person name="Lin S.-Y."/>
            <person name="Tsai C.-F."/>
            <person name="Young C.-C."/>
        </authorList>
    </citation>
    <scope>NUCLEOTIDE SEQUENCE [LARGE SCALE GENOMIC DNA]</scope>
    <source>
        <strain evidence="3 4">CC-CFT501</strain>
    </source>
</reference>
<feature type="region of interest" description="Disordered" evidence="1">
    <location>
        <begin position="1"/>
        <end position="27"/>
    </location>
</feature>
<dbReference type="Pfam" id="PF10006">
    <property type="entry name" value="DUF2249"/>
    <property type="match status" value="1"/>
</dbReference>
<evidence type="ECO:0000259" key="2">
    <source>
        <dbReference type="Pfam" id="PF10006"/>
    </source>
</evidence>
<feature type="domain" description="DUF2249" evidence="2">
    <location>
        <begin position="32"/>
        <end position="94"/>
    </location>
</feature>
<name>A0A5C8P1U8_9BURK</name>
<dbReference type="SUPFAM" id="SSF64307">
    <property type="entry name" value="SirA-like"/>
    <property type="match status" value="1"/>
</dbReference>
<evidence type="ECO:0000313" key="3">
    <source>
        <dbReference type="EMBL" id="TXL67312.1"/>
    </source>
</evidence>
<protein>
    <submittedName>
        <fullName evidence="3">DUF2249 domain-containing protein</fullName>
    </submittedName>
</protein>
<keyword evidence="4" id="KW-1185">Reference proteome</keyword>
<evidence type="ECO:0000256" key="1">
    <source>
        <dbReference type="SAM" id="MobiDB-lite"/>
    </source>
</evidence>
<accession>A0A5C8P1U8</accession>
<comment type="caution">
    <text evidence="3">The sequence shown here is derived from an EMBL/GenBank/DDBJ whole genome shotgun (WGS) entry which is preliminary data.</text>
</comment>
<dbReference type="OrthoDB" id="151621at2"/>
<dbReference type="InterPro" id="IPR018720">
    <property type="entry name" value="DUF2249"/>
</dbReference>
<dbReference type="AlphaFoldDB" id="A0A5C8P1U8"/>
<proteinExistence type="predicted"/>
<sequence length="100" mass="10470">MSGPIRPAAPAACGSGNAGSARQWQDAQGRHIDVRGLAPPGPLVAILGLVRSIGDGGPVIVHHDRDPKMLYPELAEIGWEAVRIDGEPGEVRLRLAPVPD</sequence>
<dbReference type="RefSeq" id="WP_147703560.1">
    <property type="nucleotide sequence ID" value="NZ_VDUY01000002.1"/>
</dbReference>